<protein>
    <submittedName>
        <fullName evidence="2">Uncharacterized protein</fullName>
    </submittedName>
</protein>
<comment type="caution">
    <text evidence="2">The sequence shown here is derived from an EMBL/GenBank/DDBJ whole genome shotgun (WGS) entry which is preliminary data.</text>
</comment>
<dbReference type="AlphaFoldDB" id="A0A250WSQ9"/>
<evidence type="ECO:0000313" key="3">
    <source>
        <dbReference type="Proteomes" id="UP000232323"/>
    </source>
</evidence>
<evidence type="ECO:0000313" key="2">
    <source>
        <dbReference type="EMBL" id="GAX73692.1"/>
    </source>
</evidence>
<name>A0A250WSQ9_9CHLO</name>
<organism evidence="2 3">
    <name type="scientific">Chlamydomonas eustigma</name>
    <dbReference type="NCBI Taxonomy" id="1157962"/>
    <lineage>
        <taxon>Eukaryota</taxon>
        <taxon>Viridiplantae</taxon>
        <taxon>Chlorophyta</taxon>
        <taxon>core chlorophytes</taxon>
        <taxon>Chlorophyceae</taxon>
        <taxon>CS clade</taxon>
        <taxon>Chlamydomonadales</taxon>
        <taxon>Chlamydomonadaceae</taxon>
        <taxon>Chlamydomonas</taxon>
    </lineage>
</organism>
<evidence type="ECO:0000256" key="1">
    <source>
        <dbReference type="SAM" id="MobiDB-lite"/>
    </source>
</evidence>
<reference evidence="2 3" key="1">
    <citation type="submission" date="2017-08" db="EMBL/GenBank/DDBJ databases">
        <title>Acidophilic green algal genome provides insights into adaptation to an acidic environment.</title>
        <authorList>
            <person name="Hirooka S."/>
            <person name="Hirose Y."/>
            <person name="Kanesaki Y."/>
            <person name="Higuchi S."/>
            <person name="Fujiwara T."/>
            <person name="Onuma R."/>
            <person name="Era A."/>
            <person name="Ohbayashi R."/>
            <person name="Uzuka A."/>
            <person name="Nozaki H."/>
            <person name="Yoshikawa H."/>
            <person name="Miyagishima S.Y."/>
        </authorList>
    </citation>
    <scope>NUCLEOTIDE SEQUENCE [LARGE SCALE GENOMIC DNA]</scope>
    <source>
        <strain evidence="2 3">NIES-2499</strain>
    </source>
</reference>
<accession>A0A250WSQ9</accession>
<feature type="compositionally biased region" description="Pro residues" evidence="1">
    <location>
        <begin position="263"/>
        <end position="277"/>
    </location>
</feature>
<proteinExistence type="predicted"/>
<feature type="region of interest" description="Disordered" evidence="1">
    <location>
        <begin position="253"/>
        <end position="278"/>
    </location>
</feature>
<dbReference type="EMBL" id="BEGY01000004">
    <property type="protein sequence ID" value="GAX73692.1"/>
    <property type="molecule type" value="Genomic_DNA"/>
</dbReference>
<keyword evidence="3" id="KW-1185">Reference proteome</keyword>
<dbReference type="Proteomes" id="UP000232323">
    <property type="component" value="Unassembled WGS sequence"/>
</dbReference>
<feature type="compositionally biased region" description="Low complexity" evidence="1">
    <location>
        <begin position="253"/>
        <end position="262"/>
    </location>
</feature>
<gene>
    <name evidence="2" type="ORF">CEUSTIGMA_g1143.t1</name>
</gene>
<sequence length="371" mass="39985">MSFSLTMPCRYSDLNEDCGYKQHLAATRQTAASRRRTRSDIPSEVLRDEMLGVPLKKKTKQCFSTLEQRLPLFLRDNSVDGVPCWPPPGINKADMKAPTLPTHSKSGLLKDLIFLTSTSPQPLLGNNADAPVPPVNKYLFMGQHPSFLSSACAASSPSLQNQLDPVKQQYAGNLLQAIQLLQQASSDEGHTDSKQHSHYGDASMMLNLLKLKYSVISCPLWDSVLQQYGLLNPQGSIILNLPLASASPVATPTPPCTRAAATPAPPSASPVATPTPPSVRAAANVPAASTARMFKQPLSSLASDSFLTPNTLTRGAEALRSSHQQPVELIKRRENGSSLKLSPGKWMVGGGKVHQTDLFNMESKGLLVKAN</sequence>